<proteinExistence type="predicted"/>
<evidence type="ECO:0000313" key="1">
    <source>
        <dbReference type="EMBL" id="QJD90896.1"/>
    </source>
</evidence>
<accession>A0ABX6M9A4</accession>
<organism evidence="1 2">
    <name type="scientific">Duganella dendranthematis</name>
    <dbReference type="NCBI Taxonomy" id="2728021"/>
    <lineage>
        <taxon>Bacteria</taxon>
        <taxon>Pseudomonadati</taxon>
        <taxon>Pseudomonadota</taxon>
        <taxon>Betaproteobacteria</taxon>
        <taxon>Burkholderiales</taxon>
        <taxon>Oxalobacteraceae</taxon>
        <taxon>Telluria group</taxon>
        <taxon>Duganella</taxon>
    </lineage>
</organism>
<keyword evidence="2" id="KW-1185">Reference proteome</keyword>
<gene>
    <name evidence="1" type="ORF">HH213_12885</name>
</gene>
<sequence>MTVLVSSSIDDAVSSSALACSSVRDDRSRLPAAISVDAVVIVSVPLRTSPTMRTRLADMRCSACSSLPVSSLL</sequence>
<protein>
    <submittedName>
        <fullName evidence="1">Uncharacterized protein</fullName>
    </submittedName>
</protein>
<reference evidence="1 2" key="1">
    <citation type="submission" date="2020-04" db="EMBL/GenBank/DDBJ databases">
        <title>Genome sequencing of novel species.</title>
        <authorList>
            <person name="Heo J."/>
            <person name="Kim S.-J."/>
            <person name="Kim J.-S."/>
            <person name="Hong S.-B."/>
            <person name="Kwon S.-W."/>
        </authorList>
    </citation>
    <scope>NUCLEOTIDE SEQUENCE [LARGE SCALE GENOMIC DNA]</scope>
    <source>
        <strain evidence="1 2">AF9R3</strain>
    </source>
</reference>
<name>A0ABX6M9A4_9BURK</name>
<dbReference type="Proteomes" id="UP000503117">
    <property type="component" value="Chromosome"/>
</dbReference>
<evidence type="ECO:0000313" key="2">
    <source>
        <dbReference type="Proteomes" id="UP000503117"/>
    </source>
</evidence>
<dbReference type="EMBL" id="CP051684">
    <property type="protein sequence ID" value="QJD90896.1"/>
    <property type="molecule type" value="Genomic_DNA"/>
</dbReference>